<feature type="region of interest" description="Disordered" evidence="1">
    <location>
        <begin position="13"/>
        <end position="42"/>
    </location>
</feature>
<protein>
    <submittedName>
        <fullName evidence="2">Uncharacterized protein</fullName>
    </submittedName>
</protein>
<accession>A0AAV2JIU8</accession>
<dbReference type="Proteomes" id="UP001497482">
    <property type="component" value="Chromosome 13"/>
</dbReference>
<feature type="compositionally biased region" description="Polar residues" evidence="1">
    <location>
        <begin position="20"/>
        <end position="29"/>
    </location>
</feature>
<keyword evidence="3" id="KW-1185">Reference proteome</keyword>
<dbReference type="EMBL" id="OZ035835">
    <property type="protein sequence ID" value="CAL1577618.1"/>
    <property type="molecule type" value="Genomic_DNA"/>
</dbReference>
<evidence type="ECO:0000313" key="3">
    <source>
        <dbReference type="Proteomes" id="UP001497482"/>
    </source>
</evidence>
<organism evidence="2 3">
    <name type="scientific">Knipowitschia caucasica</name>
    <name type="common">Caucasian dwarf goby</name>
    <name type="synonym">Pomatoschistus caucasicus</name>
    <dbReference type="NCBI Taxonomy" id="637954"/>
    <lineage>
        <taxon>Eukaryota</taxon>
        <taxon>Metazoa</taxon>
        <taxon>Chordata</taxon>
        <taxon>Craniata</taxon>
        <taxon>Vertebrata</taxon>
        <taxon>Euteleostomi</taxon>
        <taxon>Actinopterygii</taxon>
        <taxon>Neopterygii</taxon>
        <taxon>Teleostei</taxon>
        <taxon>Neoteleostei</taxon>
        <taxon>Acanthomorphata</taxon>
        <taxon>Gobiaria</taxon>
        <taxon>Gobiiformes</taxon>
        <taxon>Gobioidei</taxon>
        <taxon>Gobiidae</taxon>
        <taxon>Gobiinae</taxon>
        <taxon>Knipowitschia</taxon>
    </lineage>
</organism>
<evidence type="ECO:0000256" key="1">
    <source>
        <dbReference type="SAM" id="MobiDB-lite"/>
    </source>
</evidence>
<sequence>MHPMRALFLIPRNPPLLASSPRSVKNYTQRAAHRPDPQAPPFIRVQPSREAVRIQLKDHIDRTKKKRREGIFSRMQGP</sequence>
<evidence type="ECO:0000313" key="2">
    <source>
        <dbReference type="EMBL" id="CAL1577618.1"/>
    </source>
</evidence>
<reference evidence="2 3" key="1">
    <citation type="submission" date="2024-04" db="EMBL/GenBank/DDBJ databases">
        <authorList>
            <person name="Waldvogel A.-M."/>
            <person name="Schoenle A."/>
        </authorList>
    </citation>
    <scope>NUCLEOTIDE SEQUENCE [LARGE SCALE GENOMIC DNA]</scope>
</reference>
<gene>
    <name evidence="2" type="ORF">KC01_LOCUS8943</name>
</gene>
<dbReference type="AlphaFoldDB" id="A0AAV2JIU8"/>
<proteinExistence type="predicted"/>
<name>A0AAV2JIU8_KNICA</name>